<accession>A0A9X3N479</accession>
<dbReference type="InterPro" id="IPR056091">
    <property type="entry name" value="DUF7674"/>
</dbReference>
<name>A0A9X3N479_9ACTN</name>
<dbReference type="Proteomes" id="UP001147653">
    <property type="component" value="Unassembled WGS sequence"/>
</dbReference>
<dbReference type="Pfam" id="PF24722">
    <property type="entry name" value="DUF7674"/>
    <property type="match status" value="1"/>
</dbReference>
<comment type="caution">
    <text evidence="2">The sequence shown here is derived from an EMBL/GenBank/DDBJ whole genome shotgun (WGS) entry which is preliminary data.</text>
</comment>
<organism evidence="2 3">
    <name type="scientific">Solirubrobacter phytolaccae</name>
    <dbReference type="NCBI Taxonomy" id="1404360"/>
    <lineage>
        <taxon>Bacteria</taxon>
        <taxon>Bacillati</taxon>
        <taxon>Actinomycetota</taxon>
        <taxon>Thermoleophilia</taxon>
        <taxon>Solirubrobacterales</taxon>
        <taxon>Solirubrobacteraceae</taxon>
        <taxon>Solirubrobacter</taxon>
    </lineage>
</organism>
<gene>
    <name evidence="2" type="ORF">OJ997_03745</name>
</gene>
<dbReference type="RefSeq" id="WP_270023671.1">
    <property type="nucleotide sequence ID" value="NZ_JAPDDP010000004.1"/>
</dbReference>
<dbReference type="EMBL" id="JAPDDP010000004">
    <property type="protein sequence ID" value="MDA0179398.1"/>
    <property type="molecule type" value="Genomic_DNA"/>
</dbReference>
<evidence type="ECO:0000259" key="1">
    <source>
        <dbReference type="Pfam" id="PF24722"/>
    </source>
</evidence>
<proteinExistence type="predicted"/>
<protein>
    <recommendedName>
        <fullName evidence="1">DUF7674 domain-containing protein</fullName>
    </recommendedName>
</protein>
<dbReference type="AlphaFoldDB" id="A0A9X3N479"/>
<reference evidence="2" key="1">
    <citation type="submission" date="2022-10" db="EMBL/GenBank/DDBJ databases">
        <title>The WGS of Solirubrobacter phytolaccae KCTC 29190.</title>
        <authorList>
            <person name="Jiang Z."/>
        </authorList>
    </citation>
    <scope>NUCLEOTIDE SEQUENCE</scope>
    <source>
        <strain evidence="2">KCTC 29190</strain>
    </source>
</reference>
<feature type="domain" description="DUF7674" evidence="1">
    <location>
        <begin position="13"/>
        <end position="93"/>
    </location>
</feature>
<sequence>MASWRRTAAELLPELWVDEDDRQTPNAFFFAVLPFTRDAHRRGDDDALRRAYAFATWCEAQGDELLNAVYVSFYEHLFDAWDVHEDVVRWLSPAVIRDGWTLWHDRLEPAQLEALRALTRRTGGTGP</sequence>
<evidence type="ECO:0000313" key="3">
    <source>
        <dbReference type="Proteomes" id="UP001147653"/>
    </source>
</evidence>
<evidence type="ECO:0000313" key="2">
    <source>
        <dbReference type="EMBL" id="MDA0179398.1"/>
    </source>
</evidence>
<keyword evidence="3" id="KW-1185">Reference proteome</keyword>